<dbReference type="InterPro" id="IPR050078">
    <property type="entry name" value="Ribosomal_L11_MeTrfase_PrmA"/>
</dbReference>
<organism evidence="7 8">
    <name type="scientific">Aquirufa regiilacus</name>
    <dbReference type="NCBI Taxonomy" id="3024868"/>
    <lineage>
        <taxon>Bacteria</taxon>
        <taxon>Pseudomonadati</taxon>
        <taxon>Bacteroidota</taxon>
        <taxon>Cytophagia</taxon>
        <taxon>Cytophagales</taxon>
        <taxon>Flectobacillaceae</taxon>
        <taxon>Aquirufa</taxon>
    </lineage>
</organism>
<dbReference type="InterPro" id="IPR004498">
    <property type="entry name" value="Ribosomal_PrmA_MeTrfase"/>
</dbReference>
<dbReference type="EC" id="2.1.1.-" evidence="6"/>
<comment type="caution">
    <text evidence="7">The sequence shown here is derived from an EMBL/GenBank/DDBJ whole genome shotgun (WGS) entry which is preliminary data.</text>
</comment>
<dbReference type="GO" id="GO:0008168">
    <property type="term" value="F:methyltransferase activity"/>
    <property type="evidence" value="ECO:0007669"/>
    <property type="project" value="UniProtKB-KW"/>
</dbReference>
<keyword evidence="7" id="KW-0689">Ribosomal protein</keyword>
<evidence type="ECO:0000256" key="5">
    <source>
        <dbReference type="ARBA" id="ARBA00022691"/>
    </source>
</evidence>
<proteinExistence type="inferred from homology"/>
<feature type="binding site" evidence="6">
    <location>
        <position position="147"/>
    </location>
    <ligand>
        <name>S-adenosyl-L-methionine</name>
        <dbReference type="ChEBI" id="CHEBI:59789"/>
    </ligand>
</feature>
<feature type="binding site" evidence="6">
    <location>
        <position position="126"/>
    </location>
    <ligand>
        <name>S-adenosyl-L-methionine</name>
        <dbReference type="ChEBI" id="CHEBI:59789"/>
    </ligand>
</feature>
<keyword evidence="5 6" id="KW-0949">S-adenosyl-L-methionine</keyword>
<evidence type="ECO:0000313" key="8">
    <source>
        <dbReference type="Proteomes" id="UP001249959"/>
    </source>
</evidence>
<sequence length="275" mass="30354">MATKQLTISADVEITDILMAELGEIGFDIFEDTDSGINAYCPMEVYDAAAAHTIIERYRFLGSIDVVEAEIEKQNWNAVWENNYDPIRISDQVNIRASFHAPDPTVAMDIVINPKMSFGTGHHETTTLMVQAMFEISLEGKSVLDVGTGTGILAFIALKLGASRVHGFDIDPWSVENSIENAALNACESATFQEGTIRNEPLTIYDVVIANINRNILLDEIAEYALRLASGGYLLLSGFYAEDIPHLTDAAKPLGLQLEAETNLRNWACLRLRKN</sequence>
<dbReference type="PANTHER" id="PTHR43648">
    <property type="entry name" value="ELECTRON TRANSFER FLAVOPROTEIN BETA SUBUNIT LYSINE METHYLTRANSFERASE"/>
    <property type="match status" value="1"/>
</dbReference>
<evidence type="ECO:0000256" key="6">
    <source>
        <dbReference type="HAMAP-Rule" id="MF_00735"/>
    </source>
</evidence>
<evidence type="ECO:0000256" key="1">
    <source>
        <dbReference type="ARBA" id="ARBA00009741"/>
    </source>
</evidence>
<evidence type="ECO:0000256" key="2">
    <source>
        <dbReference type="ARBA" id="ARBA00022490"/>
    </source>
</evidence>
<dbReference type="Pfam" id="PF06325">
    <property type="entry name" value="PrmA"/>
    <property type="match status" value="1"/>
</dbReference>
<feature type="binding site" evidence="6">
    <location>
        <position position="211"/>
    </location>
    <ligand>
        <name>S-adenosyl-L-methionine</name>
        <dbReference type="ChEBI" id="CHEBI:59789"/>
    </ligand>
</feature>
<keyword evidence="2 6" id="KW-0963">Cytoplasm</keyword>
<dbReference type="InterPro" id="IPR029063">
    <property type="entry name" value="SAM-dependent_MTases_sf"/>
</dbReference>
<dbReference type="NCBIfam" id="NF001785">
    <property type="entry name" value="PRK00517.2-2"/>
    <property type="match status" value="1"/>
</dbReference>
<accession>A0ABU3TSE9</accession>
<evidence type="ECO:0000256" key="4">
    <source>
        <dbReference type="ARBA" id="ARBA00022679"/>
    </source>
</evidence>
<dbReference type="GO" id="GO:0032259">
    <property type="term" value="P:methylation"/>
    <property type="evidence" value="ECO:0007669"/>
    <property type="project" value="UniProtKB-KW"/>
</dbReference>
<reference evidence="7 8" key="1">
    <citation type="submission" date="2023-09" db="EMBL/GenBank/DDBJ databases">
        <title>Aquirufa genomes.</title>
        <authorList>
            <person name="Pitt A."/>
        </authorList>
    </citation>
    <scope>NUCLEOTIDE SEQUENCE [LARGE SCALE GENOMIC DNA]</scope>
    <source>
        <strain evidence="7 8">LEOWEIH-7C</strain>
    </source>
</reference>
<dbReference type="CDD" id="cd02440">
    <property type="entry name" value="AdoMet_MTases"/>
    <property type="match status" value="1"/>
</dbReference>
<keyword evidence="3 6" id="KW-0489">Methyltransferase</keyword>
<dbReference type="GO" id="GO:0005840">
    <property type="term" value="C:ribosome"/>
    <property type="evidence" value="ECO:0007669"/>
    <property type="project" value="UniProtKB-KW"/>
</dbReference>
<keyword evidence="4 6" id="KW-0808">Transferase</keyword>
<dbReference type="HAMAP" id="MF_00735">
    <property type="entry name" value="Methyltr_PrmA"/>
    <property type="match status" value="1"/>
</dbReference>
<feature type="binding site" evidence="6">
    <location>
        <position position="169"/>
    </location>
    <ligand>
        <name>S-adenosyl-L-methionine</name>
        <dbReference type="ChEBI" id="CHEBI:59789"/>
    </ligand>
</feature>
<comment type="subcellular location">
    <subcellularLocation>
        <location evidence="6">Cytoplasm</location>
    </subcellularLocation>
</comment>
<protein>
    <recommendedName>
        <fullName evidence="6">Ribosomal protein L11 methyltransferase</fullName>
        <shortName evidence="6">L11 Mtase</shortName>
        <ecNumber evidence="6">2.1.1.-</ecNumber>
    </recommendedName>
</protein>
<evidence type="ECO:0000256" key="3">
    <source>
        <dbReference type="ARBA" id="ARBA00022603"/>
    </source>
</evidence>
<dbReference type="RefSeq" id="WP_315574901.1">
    <property type="nucleotide sequence ID" value="NZ_JARDXH010000001.1"/>
</dbReference>
<name>A0ABU3TSE9_9BACT</name>
<keyword evidence="7" id="KW-0687">Ribonucleoprotein</keyword>
<keyword evidence="8" id="KW-1185">Reference proteome</keyword>
<gene>
    <name evidence="6 7" type="primary">prmA</name>
    <name evidence="7" type="ORF">PQG45_07060</name>
</gene>
<evidence type="ECO:0000313" key="7">
    <source>
        <dbReference type="EMBL" id="MDU0808789.1"/>
    </source>
</evidence>
<comment type="catalytic activity">
    <reaction evidence="6">
        <text>L-lysyl-[protein] + 3 S-adenosyl-L-methionine = N(6),N(6),N(6)-trimethyl-L-lysyl-[protein] + 3 S-adenosyl-L-homocysteine + 3 H(+)</text>
        <dbReference type="Rhea" id="RHEA:54192"/>
        <dbReference type="Rhea" id="RHEA-COMP:9752"/>
        <dbReference type="Rhea" id="RHEA-COMP:13826"/>
        <dbReference type="ChEBI" id="CHEBI:15378"/>
        <dbReference type="ChEBI" id="CHEBI:29969"/>
        <dbReference type="ChEBI" id="CHEBI:57856"/>
        <dbReference type="ChEBI" id="CHEBI:59789"/>
        <dbReference type="ChEBI" id="CHEBI:61961"/>
    </reaction>
</comment>
<dbReference type="EMBL" id="JAVNWW010000002">
    <property type="protein sequence ID" value="MDU0808789.1"/>
    <property type="molecule type" value="Genomic_DNA"/>
</dbReference>
<dbReference type="Proteomes" id="UP001249959">
    <property type="component" value="Unassembled WGS sequence"/>
</dbReference>
<dbReference type="Gene3D" id="3.40.50.150">
    <property type="entry name" value="Vaccinia Virus protein VP39"/>
    <property type="match status" value="1"/>
</dbReference>
<dbReference type="PANTHER" id="PTHR43648:SF1">
    <property type="entry name" value="ELECTRON TRANSFER FLAVOPROTEIN BETA SUBUNIT LYSINE METHYLTRANSFERASE"/>
    <property type="match status" value="1"/>
</dbReference>
<comment type="function">
    <text evidence="6">Methylates ribosomal protein L11.</text>
</comment>
<dbReference type="SUPFAM" id="SSF53335">
    <property type="entry name" value="S-adenosyl-L-methionine-dependent methyltransferases"/>
    <property type="match status" value="1"/>
</dbReference>
<comment type="similarity">
    <text evidence="1 6">Belongs to the methyltransferase superfamily. PrmA family.</text>
</comment>